<organism evidence="1 2">
    <name type="scientific">Deferribacter autotrophicus</name>
    <dbReference type="NCBI Taxonomy" id="500465"/>
    <lineage>
        <taxon>Bacteria</taxon>
        <taxon>Pseudomonadati</taxon>
        <taxon>Deferribacterota</taxon>
        <taxon>Deferribacteres</taxon>
        <taxon>Deferribacterales</taxon>
        <taxon>Deferribacteraceae</taxon>
        <taxon>Deferribacter</taxon>
    </lineage>
</organism>
<comment type="caution">
    <text evidence="1">The sequence shown here is derived from an EMBL/GenBank/DDBJ whole genome shotgun (WGS) entry which is preliminary data.</text>
</comment>
<name>A0A5A8F7T2_9BACT</name>
<sequence length="151" mass="17970">MCAGLLFRESLNKTEFNVFFPRPYAKIHFINETGEKDIALWGLRNEKEKEELKVDLPITGWAKIESIKKGYWNKFNPQKVYIPAIKFMEKDSQKKSHWFELKDNEFILALLVKQNNIKVCYIITKPAPEKYKFIHDRWVLITSKTAFLKEL</sequence>
<dbReference type="EMBL" id="VFJB01000001">
    <property type="protein sequence ID" value="KAA0259519.1"/>
    <property type="molecule type" value="Genomic_DNA"/>
</dbReference>
<dbReference type="Proteomes" id="UP000322876">
    <property type="component" value="Unassembled WGS sequence"/>
</dbReference>
<dbReference type="AlphaFoldDB" id="A0A5A8F7T2"/>
<protein>
    <submittedName>
        <fullName evidence="1">Uncharacterized protein</fullName>
    </submittedName>
</protein>
<dbReference type="OrthoDB" id="6717632at2"/>
<proteinExistence type="predicted"/>
<dbReference type="Gene3D" id="3.90.1680.10">
    <property type="entry name" value="SOS response associated peptidase-like"/>
    <property type="match status" value="1"/>
</dbReference>
<evidence type="ECO:0000313" key="2">
    <source>
        <dbReference type="Proteomes" id="UP000322876"/>
    </source>
</evidence>
<dbReference type="SUPFAM" id="SSF143081">
    <property type="entry name" value="BB1717-like"/>
    <property type="match status" value="1"/>
</dbReference>
<gene>
    <name evidence="1" type="ORF">FHQ18_01185</name>
</gene>
<reference evidence="1 2" key="1">
    <citation type="submission" date="2019-06" db="EMBL/GenBank/DDBJ databases">
        <title>Genomic insights into carbon and energy metabolism of Deferribacter autotrophicus revealed new metabolic traits in the phylum Deferribacteres.</title>
        <authorList>
            <person name="Slobodkin A.I."/>
            <person name="Slobodkina G.B."/>
            <person name="Allioux M."/>
            <person name="Alain K."/>
            <person name="Jebbar M."/>
            <person name="Shadrin V."/>
            <person name="Kublanov I.V."/>
            <person name="Toshchakov S.V."/>
            <person name="Bonch-Osmolovskaya E.A."/>
        </authorList>
    </citation>
    <scope>NUCLEOTIDE SEQUENCE [LARGE SCALE GENOMIC DNA]</scope>
    <source>
        <strain evidence="1 2">SL50</strain>
    </source>
</reference>
<evidence type="ECO:0000313" key="1">
    <source>
        <dbReference type="EMBL" id="KAA0259519.1"/>
    </source>
</evidence>
<dbReference type="InterPro" id="IPR036590">
    <property type="entry name" value="SRAP-like"/>
</dbReference>
<dbReference type="GO" id="GO:0106300">
    <property type="term" value="P:protein-DNA covalent cross-linking repair"/>
    <property type="evidence" value="ECO:0007669"/>
    <property type="project" value="InterPro"/>
</dbReference>
<dbReference type="Pfam" id="PF02586">
    <property type="entry name" value="SRAP"/>
    <property type="match status" value="1"/>
</dbReference>
<dbReference type="InterPro" id="IPR003738">
    <property type="entry name" value="SRAP"/>
</dbReference>
<dbReference type="RefSeq" id="WP_149265339.1">
    <property type="nucleotide sequence ID" value="NZ_VFJB01000001.1"/>
</dbReference>
<keyword evidence="2" id="KW-1185">Reference proteome</keyword>
<accession>A0A5A8F7T2</accession>
<dbReference type="GO" id="GO:0003697">
    <property type="term" value="F:single-stranded DNA binding"/>
    <property type="evidence" value="ECO:0007669"/>
    <property type="project" value="InterPro"/>
</dbReference>